<dbReference type="GO" id="GO:0005737">
    <property type="term" value="C:cytoplasm"/>
    <property type="evidence" value="ECO:0007669"/>
    <property type="project" value="UniProtKB-SubCell"/>
</dbReference>
<gene>
    <name evidence="15" type="primary">ELP6</name>
    <name evidence="12" type="ORF">HJG60_004413</name>
</gene>
<evidence type="ECO:0000313" key="14">
    <source>
        <dbReference type="Proteomes" id="UP000664940"/>
    </source>
</evidence>
<protein>
    <recommendedName>
        <fullName evidence="5">Elongator complex protein 6</fullName>
    </recommendedName>
    <alternativeName>
        <fullName evidence="9">Protein TMEM103</fullName>
    </alternativeName>
</protein>
<evidence type="ECO:0000313" key="13">
    <source>
        <dbReference type="Proteomes" id="UP000504628"/>
    </source>
</evidence>
<evidence type="ECO:0000256" key="10">
    <source>
        <dbReference type="ARBA" id="ARBA00059616"/>
    </source>
</evidence>
<keyword evidence="8" id="KW-0539">Nucleus</keyword>
<dbReference type="Proteomes" id="UP000504628">
    <property type="component" value="Chromosome 7"/>
</dbReference>
<dbReference type="GO" id="GO:0002098">
    <property type="term" value="P:tRNA wobble uridine modification"/>
    <property type="evidence" value="ECO:0007669"/>
    <property type="project" value="InterPro"/>
</dbReference>
<evidence type="ECO:0000256" key="2">
    <source>
        <dbReference type="ARBA" id="ARBA00004496"/>
    </source>
</evidence>
<dbReference type="OrthoDB" id="9995306at2759"/>
<comment type="subcellular location">
    <subcellularLocation>
        <location evidence="2">Cytoplasm</location>
    </subcellularLocation>
    <subcellularLocation>
        <location evidence="1">Nucleus</location>
    </subcellularLocation>
</comment>
<dbReference type="CTD" id="54859"/>
<evidence type="ECO:0000313" key="12">
    <source>
        <dbReference type="EMBL" id="KAF6099179.1"/>
    </source>
</evidence>
<organism evidence="13 15">
    <name type="scientific">Phyllostomus discolor</name>
    <name type="common">pale spear-nosed bat</name>
    <dbReference type="NCBI Taxonomy" id="89673"/>
    <lineage>
        <taxon>Eukaryota</taxon>
        <taxon>Metazoa</taxon>
        <taxon>Chordata</taxon>
        <taxon>Craniata</taxon>
        <taxon>Vertebrata</taxon>
        <taxon>Euteleostomi</taxon>
        <taxon>Mammalia</taxon>
        <taxon>Eutheria</taxon>
        <taxon>Laurasiatheria</taxon>
        <taxon>Chiroptera</taxon>
        <taxon>Yangochiroptera</taxon>
        <taxon>Phyllostomidae</taxon>
        <taxon>Phyllostominae</taxon>
        <taxon>Phyllostomus</taxon>
    </lineage>
</organism>
<comment type="pathway">
    <text evidence="3">tRNA modification; 5-methoxycarbonylmethyl-2-thiouridine-tRNA biosynthesis.</text>
</comment>
<keyword evidence="13" id="KW-1185">Reference proteome</keyword>
<dbReference type="InterPro" id="IPR027417">
    <property type="entry name" value="P-loop_NTPase"/>
</dbReference>
<dbReference type="UniPathway" id="UPA00988"/>
<dbReference type="PANTHER" id="PTHR16184">
    <property type="entry name" value="ELONGATOR COMPLEX PROTEIN 6"/>
    <property type="match status" value="1"/>
</dbReference>
<sequence length="267" mass="29210">MFPELNNLLNTSPDSVEQGTLTLLCDAGTDGSFLVHHFLSFYLKANCKVCFVALVQSFSHYNVVGQKLGVSLTSARERGQLVFLEGLKSSVDVVLRAEAEPHPLGFLREAGAGNLQPLYEFVREALEPVDCREAAWRSPVLLVDDLSVLLGLGVGAVAVLDFIHYCRATVCCSLQGSIVALVHDSGDAEDEESDVLLNGLSHQSHLILRAEGLATGFCRDVHGQLRILWRRPSPPTAARRDRSLTFQYKIQDKSVSFFARGMSPAVL</sequence>
<dbReference type="Gene3D" id="3.40.50.300">
    <property type="entry name" value="P-loop containing nucleotide triphosphate hydrolases"/>
    <property type="match status" value="1"/>
</dbReference>
<dbReference type="CDD" id="cd19495">
    <property type="entry name" value="Elp6"/>
    <property type="match status" value="1"/>
</dbReference>
<evidence type="ECO:0000313" key="15">
    <source>
        <dbReference type="RefSeq" id="XP_028374634.1"/>
    </source>
</evidence>
<keyword evidence="6" id="KW-0963">Cytoplasm</keyword>
<dbReference type="GO" id="GO:0016740">
    <property type="term" value="F:transferase activity"/>
    <property type="evidence" value="ECO:0007669"/>
    <property type="project" value="UniProtKB-KW"/>
</dbReference>
<comment type="function">
    <text evidence="10">Component of the elongator complex which is required for multiple tRNA modifications, including mcm5U (5-methoxycarbonylmethyl uridine), mcm5s2U (5-methoxycarbonylmethyl-2-thiouridine), and ncm5U (5-carbamoylmethyl uridine). The elongator complex catalyzes formation of carboxymethyluridine in the wobble base at position 34 in tRNAs. Involved in cell migration.</text>
</comment>
<accession>A0A6J2M5Q6</accession>
<evidence type="ECO:0000256" key="3">
    <source>
        <dbReference type="ARBA" id="ARBA00005043"/>
    </source>
</evidence>
<keyword evidence="12" id="KW-0808">Transferase</keyword>
<evidence type="ECO:0000256" key="1">
    <source>
        <dbReference type="ARBA" id="ARBA00004123"/>
    </source>
</evidence>
<evidence type="ECO:0000256" key="5">
    <source>
        <dbReference type="ARBA" id="ARBA00020263"/>
    </source>
</evidence>
<comment type="similarity">
    <text evidence="4">Belongs to the ELP6 family.</text>
</comment>
<dbReference type="FunFam" id="3.40.50.300:FF:001078">
    <property type="entry name" value="Elongator acetyltransferase complex subunit 6"/>
    <property type="match status" value="1"/>
</dbReference>
<dbReference type="KEGG" id="pdic:114502015"/>
<dbReference type="RefSeq" id="XP_028374634.1">
    <property type="nucleotide sequence ID" value="XM_028518833.2"/>
</dbReference>
<dbReference type="GeneID" id="114502015"/>
<evidence type="ECO:0000256" key="9">
    <source>
        <dbReference type="ARBA" id="ARBA00045027"/>
    </source>
</evidence>
<evidence type="ECO:0000256" key="11">
    <source>
        <dbReference type="ARBA" id="ARBA00064684"/>
    </source>
</evidence>
<keyword evidence="7" id="KW-0819">tRNA processing</keyword>
<dbReference type="Proteomes" id="UP000664940">
    <property type="component" value="Unassembled WGS sequence"/>
</dbReference>
<dbReference type="Pfam" id="PF09807">
    <property type="entry name" value="ELP6"/>
    <property type="match status" value="1"/>
</dbReference>
<name>A0A6J2M5Q6_9CHIR</name>
<dbReference type="AlphaFoldDB" id="A0A6J2M5Q6"/>
<evidence type="ECO:0000256" key="6">
    <source>
        <dbReference type="ARBA" id="ARBA00022490"/>
    </source>
</evidence>
<comment type="subunit">
    <text evidence="11">Component of the elongator complex which consists of ELP1, ELP2, ELP3, ELP4, ELP5 and ELP6.</text>
</comment>
<proteinExistence type="inferred from homology"/>
<reference evidence="15" key="2">
    <citation type="submission" date="2025-04" db="UniProtKB">
        <authorList>
            <consortium name="RefSeq"/>
        </authorList>
    </citation>
    <scope>IDENTIFICATION</scope>
    <source>
        <tissue evidence="15">Muscle</tissue>
    </source>
</reference>
<dbReference type="GO" id="GO:0005634">
    <property type="term" value="C:nucleus"/>
    <property type="evidence" value="ECO:0007669"/>
    <property type="project" value="UniProtKB-SubCell"/>
</dbReference>
<evidence type="ECO:0000256" key="4">
    <source>
        <dbReference type="ARBA" id="ARBA00008837"/>
    </source>
</evidence>
<reference evidence="12 14" key="1">
    <citation type="journal article" date="2020" name="Nature">
        <title>Six reference-quality genomes reveal evolution of bat adaptations.</title>
        <authorList>
            <person name="Jebb D."/>
            <person name="Huang Z."/>
            <person name="Pippel M."/>
            <person name="Hughes G.M."/>
            <person name="Lavrichenko K."/>
            <person name="Devanna P."/>
            <person name="Winkler S."/>
            <person name="Jermiin L.S."/>
            <person name="Skirmuntt E.C."/>
            <person name="Katzourakis A."/>
            <person name="Burkitt-Gray L."/>
            <person name="Ray D.A."/>
            <person name="Sullivan K.A.M."/>
            <person name="Roscito J.G."/>
            <person name="Kirilenko B.M."/>
            <person name="Davalos L.M."/>
            <person name="Corthals A.P."/>
            <person name="Power M.L."/>
            <person name="Jones G."/>
            <person name="Ransome R.D."/>
            <person name="Dechmann D.K.N."/>
            <person name="Locatelli A.G."/>
            <person name="Puechmaille S.J."/>
            <person name="Fedrigo O."/>
            <person name="Jarvis E.D."/>
            <person name="Hiller M."/>
            <person name="Vernes S.C."/>
            <person name="Myers E.W."/>
            <person name="Teeling E.C."/>
        </authorList>
    </citation>
    <scope>NUCLEOTIDE SEQUENCE [LARGE SCALE GENOMIC DNA]</scope>
    <source>
        <strain evidence="12">Bat1K_MPI-CBG_1</strain>
    </source>
</reference>
<dbReference type="InterPro" id="IPR018627">
    <property type="entry name" value="ELP6"/>
</dbReference>
<dbReference type="EMBL" id="JABVXQ010000007">
    <property type="protein sequence ID" value="KAF6099179.1"/>
    <property type="molecule type" value="Genomic_DNA"/>
</dbReference>
<dbReference type="GO" id="GO:0033588">
    <property type="term" value="C:elongator holoenzyme complex"/>
    <property type="evidence" value="ECO:0007669"/>
    <property type="project" value="InterPro"/>
</dbReference>
<evidence type="ECO:0000256" key="8">
    <source>
        <dbReference type="ARBA" id="ARBA00023242"/>
    </source>
</evidence>
<evidence type="ECO:0000256" key="7">
    <source>
        <dbReference type="ARBA" id="ARBA00022694"/>
    </source>
</evidence>
<dbReference type="PANTHER" id="PTHR16184:SF6">
    <property type="entry name" value="ELONGATOR COMPLEX PROTEIN 6"/>
    <property type="match status" value="1"/>
</dbReference>